<evidence type="ECO:0000313" key="2">
    <source>
        <dbReference type="Proteomes" id="UP001199236"/>
    </source>
</evidence>
<comment type="caution">
    <text evidence="1">The sequence shown here is derived from an EMBL/GenBank/DDBJ whole genome shotgun (WGS) entry which is preliminary data.</text>
</comment>
<evidence type="ECO:0000313" key="1">
    <source>
        <dbReference type="EMBL" id="MCC2213766.1"/>
    </source>
</evidence>
<proteinExistence type="predicted"/>
<organism evidence="1 2">
    <name type="scientific">Faecalibacterium hominis</name>
    <name type="common">ex Afrizal et al. 2022</name>
    <dbReference type="NCBI Taxonomy" id="2881265"/>
    <lineage>
        <taxon>Bacteria</taxon>
        <taxon>Bacillati</taxon>
        <taxon>Bacillota</taxon>
        <taxon>Clostridia</taxon>
        <taxon>Eubacteriales</taxon>
        <taxon>Oscillospiraceae</taxon>
        <taxon>Faecalibacterium</taxon>
    </lineage>
</organism>
<dbReference type="Proteomes" id="UP001199236">
    <property type="component" value="Unassembled WGS sequence"/>
</dbReference>
<gene>
    <name evidence="1" type="ORF">LKD34_09720</name>
</gene>
<accession>A0ABS8FIC3</accession>
<sequence>MDVNKQSQQAGEGSQLVQAGTIVINQGVSEERVRTVFNEMVPRALEEYTKEAYTKANERITNWENSVLPRVNEVKGMLEAFADPAFQQVLRKAQQSAAVTDEKADYDLLTELLVCHVEKGDSRKNYVGINKAVEIVGQIDNDALCGLTVAHVLERFAPITGDVTYGLEVLEEVYRKLVYQELPKGEDWLDHLDTLGAIRMSSMGGFKKFIDYYPKVLNGYACIGIKKESEEYHKASELLQEISLNAETCLKPNEFLDGFVRIDIRSFDQIETLRVIHQGIGKPITSKEKQVFEAVWKLYETDANKQKQVNEAFVKKWDSYPVLKEIHGWWDEIPTSFSITKVGEILAHTNAKRCDSTIPDMI</sequence>
<dbReference type="InterPro" id="IPR053773">
    <property type="entry name" value="Vpar_1526-like"/>
</dbReference>
<keyword evidence="2" id="KW-1185">Reference proteome</keyword>
<reference evidence="1 2" key="1">
    <citation type="submission" date="2021-10" db="EMBL/GenBank/DDBJ databases">
        <title>Anaerobic single-cell dispensing facilitates the cultivation of human gut bacteria.</title>
        <authorList>
            <person name="Afrizal A."/>
        </authorList>
    </citation>
    <scope>NUCLEOTIDE SEQUENCE [LARGE SCALE GENOMIC DNA]</scope>
    <source>
        <strain evidence="1 2">CLA-AA-H223</strain>
    </source>
</reference>
<dbReference type="EMBL" id="JAJEQO010000014">
    <property type="protein sequence ID" value="MCC2213766.1"/>
    <property type="molecule type" value="Genomic_DNA"/>
</dbReference>
<name>A0ABS8FIC3_9FIRM</name>
<protein>
    <submittedName>
        <fullName evidence="1">Uncharacterized protein</fullName>
    </submittedName>
</protein>
<dbReference type="NCBIfam" id="NF045477">
    <property type="entry name" value="LPO_1073_dom"/>
    <property type="match status" value="1"/>
</dbReference>
<dbReference type="RefSeq" id="WP_156060982.1">
    <property type="nucleotide sequence ID" value="NZ_JAJEQO010000014.1"/>
</dbReference>